<evidence type="ECO:0000313" key="2">
    <source>
        <dbReference type="EMBL" id="KAG2271696.1"/>
    </source>
</evidence>
<evidence type="ECO:0000256" key="1">
    <source>
        <dbReference type="SAM" id="Phobius"/>
    </source>
</evidence>
<dbReference type="EMBL" id="JAAMPC010000013">
    <property type="protein sequence ID" value="KAG2271696.1"/>
    <property type="molecule type" value="Genomic_DNA"/>
</dbReference>
<gene>
    <name evidence="2" type="ORF">Bca52824_066251</name>
</gene>
<accession>A0A8X7UBR6</accession>
<dbReference type="OrthoDB" id="1939418at2759"/>
<name>A0A8X7UBR6_BRACI</name>
<dbReference type="Proteomes" id="UP000886595">
    <property type="component" value="Unassembled WGS sequence"/>
</dbReference>
<feature type="transmembrane region" description="Helical" evidence="1">
    <location>
        <begin position="30"/>
        <end position="48"/>
    </location>
</feature>
<sequence>MTKVRWKGSGKVSYADISSLVSHFNKETCSHLYLLLGTMMWLIALSSIGKMRRKMNEVGRIVTLLNAKQDWTNSVGSRGFASNFGADSEKDGENVEVKMSQIHINNGEIITESGPSNKGKGKGKVEESVLKVKQEHNQKGQVGLSVTAEVFEIKPPLNVVELRKSYGDSSLYRQLYEKTIKRSRHFLAGTRASNIECVGVFG</sequence>
<reference evidence="2 3" key="1">
    <citation type="submission" date="2020-02" db="EMBL/GenBank/DDBJ databases">
        <authorList>
            <person name="Ma Q."/>
            <person name="Huang Y."/>
            <person name="Song X."/>
            <person name="Pei D."/>
        </authorList>
    </citation>
    <scope>NUCLEOTIDE SEQUENCE [LARGE SCALE GENOMIC DNA]</scope>
    <source>
        <strain evidence="2">Sxm20200214</strain>
        <tissue evidence="2">Leaf</tissue>
    </source>
</reference>
<comment type="caution">
    <text evidence="2">The sequence shown here is derived from an EMBL/GenBank/DDBJ whole genome shotgun (WGS) entry which is preliminary data.</text>
</comment>
<dbReference type="AlphaFoldDB" id="A0A8X7UBR6"/>
<proteinExistence type="predicted"/>
<organism evidence="2 3">
    <name type="scientific">Brassica carinata</name>
    <name type="common">Ethiopian mustard</name>
    <name type="synonym">Abyssinian cabbage</name>
    <dbReference type="NCBI Taxonomy" id="52824"/>
    <lineage>
        <taxon>Eukaryota</taxon>
        <taxon>Viridiplantae</taxon>
        <taxon>Streptophyta</taxon>
        <taxon>Embryophyta</taxon>
        <taxon>Tracheophyta</taxon>
        <taxon>Spermatophyta</taxon>
        <taxon>Magnoliopsida</taxon>
        <taxon>eudicotyledons</taxon>
        <taxon>Gunneridae</taxon>
        <taxon>Pentapetalae</taxon>
        <taxon>rosids</taxon>
        <taxon>malvids</taxon>
        <taxon>Brassicales</taxon>
        <taxon>Brassicaceae</taxon>
        <taxon>Brassiceae</taxon>
        <taxon>Brassica</taxon>
    </lineage>
</organism>
<keyword evidence="1" id="KW-1133">Transmembrane helix</keyword>
<keyword evidence="1" id="KW-0472">Membrane</keyword>
<protein>
    <submittedName>
        <fullName evidence="2">Uncharacterized protein</fullName>
    </submittedName>
</protein>
<evidence type="ECO:0000313" key="3">
    <source>
        <dbReference type="Proteomes" id="UP000886595"/>
    </source>
</evidence>
<dbReference type="Gene3D" id="3.30.310.80">
    <property type="entry name" value="Kinase associated domain 1, KA1"/>
    <property type="match status" value="1"/>
</dbReference>
<keyword evidence="3" id="KW-1185">Reference proteome</keyword>
<keyword evidence="1" id="KW-0812">Transmembrane</keyword>